<evidence type="ECO:0000256" key="1">
    <source>
        <dbReference type="ARBA" id="ARBA00022598"/>
    </source>
</evidence>
<feature type="compositionally biased region" description="Basic and acidic residues" evidence="6">
    <location>
        <begin position="392"/>
        <end position="403"/>
    </location>
</feature>
<feature type="region of interest" description="Disordered" evidence="6">
    <location>
        <begin position="323"/>
        <end position="437"/>
    </location>
</feature>
<evidence type="ECO:0000256" key="3">
    <source>
        <dbReference type="ARBA" id="ARBA00022741"/>
    </source>
</evidence>
<keyword evidence="5" id="KW-0460">Magnesium</keyword>
<feature type="compositionally biased region" description="Basic residues" evidence="6">
    <location>
        <begin position="413"/>
        <end position="422"/>
    </location>
</feature>
<keyword evidence="1" id="KW-0436">Ligase</keyword>
<dbReference type="SUPFAM" id="SSF56059">
    <property type="entry name" value="Glutathione synthetase ATP-binding domain-like"/>
    <property type="match status" value="1"/>
</dbReference>
<keyword evidence="3" id="KW-0547">Nucleotide-binding</keyword>
<dbReference type="AlphaFoldDB" id="A0AAT9HBC8"/>
<dbReference type="InterPro" id="IPR005494">
    <property type="entry name" value="GSPS_pre-ATP-grasp-like_dom"/>
</dbReference>
<evidence type="ECO:0000256" key="5">
    <source>
        <dbReference type="ARBA" id="ARBA00022842"/>
    </source>
</evidence>
<feature type="compositionally biased region" description="Low complexity" evidence="6">
    <location>
        <begin position="102"/>
        <end position="125"/>
    </location>
</feature>
<gene>
    <name evidence="8" type="ORF">SHKM778_10790</name>
</gene>
<reference evidence="8" key="1">
    <citation type="submission" date="2024-06" db="EMBL/GenBank/DDBJ databases">
        <authorList>
            <consortium name="consrtm"/>
            <person name="Uemura M."/>
            <person name="Terahara T."/>
        </authorList>
    </citation>
    <scope>NUCLEOTIDE SEQUENCE</scope>
    <source>
        <strain evidence="8">KM77-8</strain>
    </source>
</reference>
<evidence type="ECO:0000256" key="4">
    <source>
        <dbReference type="ARBA" id="ARBA00022840"/>
    </source>
</evidence>
<dbReference type="GO" id="GO:0016874">
    <property type="term" value="F:ligase activity"/>
    <property type="evidence" value="ECO:0007669"/>
    <property type="project" value="UniProtKB-KW"/>
</dbReference>
<evidence type="ECO:0000256" key="6">
    <source>
        <dbReference type="SAM" id="MobiDB-lite"/>
    </source>
</evidence>
<feature type="region of interest" description="Disordered" evidence="6">
    <location>
        <begin position="99"/>
        <end position="174"/>
    </location>
</feature>
<feature type="domain" description="Glutathionylspermidine synthase pre-ATP-grasp-like" evidence="7">
    <location>
        <begin position="174"/>
        <end position="338"/>
    </location>
</feature>
<keyword evidence="2" id="KW-0479">Metal-binding</keyword>
<protein>
    <recommendedName>
        <fullName evidence="7">Glutathionylspermidine synthase pre-ATP-grasp-like domain-containing protein</fullName>
    </recommendedName>
</protein>
<evidence type="ECO:0000256" key="2">
    <source>
        <dbReference type="ARBA" id="ARBA00022723"/>
    </source>
</evidence>
<evidence type="ECO:0000313" key="8">
    <source>
        <dbReference type="EMBL" id="BFO14691.1"/>
    </source>
</evidence>
<feature type="domain" description="Glutathionylspermidine synthase pre-ATP-grasp-like" evidence="7">
    <location>
        <begin position="12"/>
        <end position="99"/>
    </location>
</feature>
<feature type="compositionally biased region" description="Pro residues" evidence="6">
    <location>
        <begin position="126"/>
        <end position="137"/>
    </location>
</feature>
<dbReference type="SUPFAM" id="SSF52440">
    <property type="entry name" value="PreATP-grasp domain"/>
    <property type="match status" value="1"/>
</dbReference>
<dbReference type="InterPro" id="IPR016185">
    <property type="entry name" value="PreATP-grasp_dom_sf"/>
</dbReference>
<dbReference type="GO" id="GO:0046872">
    <property type="term" value="F:metal ion binding"/>
    <property type="evidence" value="ECO:0007669"/>
    <property type="project" value="UniProtKB-KW"/>
</dbReference>
<sequence length="437" mass="48518">MERRTTEPRPGWQETVEEQGLIYPLTRYPDGSLRPYWDESAYYVFTLDEIEALEEVVEELHRMCLAAADHIVTADRFADLGITDPRIARLVAEAWQRRAELPPSTAASTSATTAPAPRSSWSTTPTPRPPWWRPRPPVVLDGGTLPRRRPVELPPRTPRRRLEEAGRPSPAGQPLYFAHSSADELGEDLMTVAYLKETAEQAGLDTDWISVEEIGWDRLSGRFVDNGLRFIRSIFKLYPWEWLTTDRFADHVLTTLDNGGGTGTTLWIEPAWKMLLSNKALLAILWELYPDHPHLLPTYLDGPRDLATTTGWVAKPLLGREGAGVTVHQPGSALAPAPNPAATSNWPPPRLRRQPRGPGRVGRGERVGGPRHPRVLGPGDGRVRPLPPARDPVSRARGEHAPQERGAAPHAAPPRRRPHSGRHPVAPRATRYPGGGP</sequence>
<dbReference type="Gene3D" id="3.30.1490.330">
    <property type="match status" value="1"/>
</dbReference>
<accession>A0AAT9HBC8</accession>
<name>A0AAT9HBC8_9ACTN</name>
<proteinExistence type="predicted"/>
<organism evidence="8">
    <name type="scientific">Streptomyces haneummycinicus</name>
    <dbReference type="NCBI Taxonomy" id="3074435"/>
    <lineage>
        <taxon>Bacteria</taxon>
        <taxon>Bacillati</taxon>
        <taxon>Actinomycetota</taxon>
        <taxon>Actinomycetes</taxon>
        <taxon>Kitasatosporales</taxon>
        <taxon>Streptomycetaceae</taxon>
        <taxon>Streptomyces</taxon>
    </lineage>
</organism>
<dbReference type="EMBL" id="AP035768">
    <property type="protein sequence ID" value="BFO14691.1"/>
    <property type="molecule type" value="Genomic_DNA"/>
</dbReference>
<evidence type="ECO:0000259" key="7">
    <source>
        <dbReference type="Pfam" id="PF03738"/>
    </source>
</evidence>
<keyword evidence="4" id="KW-0067">ATP-binding</keyword>
<reference evidence="8" key="2">
    <citation type="submission" date="2024-07" db="EMBL/GenBank/DDBJ databases">
        <title>Streptomyces haneummycinica sp. nov., a new antibiotic-producing actinobacterium isolated from marine sediment.</title>
        <authorList>
            <person name="Uemura M."/>
            <person name="Hamada M."/>
            <person name="Hirano S."/>
            <person name="Kobayashi K."/>
            <person name="Ohshiro T."/>
            <person name="Kobayashi T."/>
            <person name="Terahara T."/>
        </authorList>
    </citation>
    <scope>NUCLEOTIDE SEQUENCE</scope>
    <source>
        <strain evidence="8">KM77-8</strain>
    </source>
</reference>
<dbReference type="Pfam" id="PF03738">
    <property type="entry name" value="GSP_synth"/>
    <property type="match status" value="2"/>
</dbReference>
<dbReference type="GO" id="GO:0005524">
    <property type="term" value="F:ATP binding"/>
    <property type="evidence" value="ECO:0007669"/>
    <property type="project" value="UniProtKB-KW"/>
</dbReference>